<dbReference type="InterPro" id="IPR050218">
    <property type="entry name" value="LptD"/>
</dbReference>
<evidence type="ECO:0000259" key="2">
    <source>
        <dbReference type="Pfam" id="PF04453"/>
    </source>
</evidence>
<evidence type="ECO:0000313" key="4">
    <source>
        <dbReference type="Proteomes" id="UP000028824"/>
    </source>
</evidence>
<dbReference type="EMBL" id="JFZB01000009">
    <property type="protein sequence ID" value="KFI27498.1"/>
    <property type="molecule type" value="Genomic_DNA"/>
</dbReference>
<keyword evidence="4" id="KW-1185">Reference proteome</keyword>
<comment type="subunit">
    <text evidence="1">Component of the lipopolysaccharide transport and assembly complex.</text>
</comment>
<dbReference type="PANTHER" id="PTHR30189">
    <property type="entry name" value="LPS-ASSEMBLY PROTEIN"/>
    <property type="match status" value="1"/>
</dbReference>
<dbReference type="GO" id="GO:0015920">
    <property type="term" value="P:lipopolysaccharide transport"/>
    <property type="evidence" value="ECO:0007669"/>
    <property type="project" value="InterPro"/>
</dbReference>
<organism evidence="3 4">
    <name type="scientific">Paenirhodobacter enshiensis</name>
    <dbReference type="NCBI Taxonomy" id="1105367"/>
    <lineage>
        <taxon>Bacteria</taxon>
        <taxon>Pseudomonadati</taxon>
        <taxon>Pseudomonadota</taxon>
        <taxon>Alphaproteobacteria</taxon>
        <taxon>Rhodobacterales</taxon>
        <taxon>Rhodobacter group</taxon>
        <taxon>Paenirhodobacter</taxon>
    </lineage>
</organism>
<comment type="function">
    <text evidence="1">Involved in the assembly of lipopolysaccharide (LPS) at the surface of the outer membrane.</text>
</comment>
<keyword evidence="1" id="KW-0472">Membrane</keyword>
<comment type="subcellular location">
    <subcellularLocation>
        <location evidence="1">Cell outer membrane</location>
    </subcellularLocation>
</comment>
<feature type="domain" description="LptD C-terminal" evidence="2">
    <location>
        <begin position="294"/>
        <end position="665"/>
    </location>
</feature>
<dbReference type="InterPro" id="IPR020889">
    <property type="entry name" value="LipoPS_assembly_LptD"/>
</dbReference>
<proteinExistence type="inferred from homology"/>
<dbReference type="GO" id="GO:1990351">
    <property type="term" value="C:transporter complex"/>
    <property type="evidence" value="ECO:0007669"/>
    <property type="project" value="TreeGrafter"/>
</dbReference>
<comment type="similarity">
    <text evidence="1">Belongs to the LptD family.</text>
</comment>
<comment type="caution">
    <text evidence="3">The sequence shown here is derived from an EMBL/GenBank/DDBJ whole genome shotgun (WGS) entry which is preliminary data.</text>
</comment>
<keyword evidence="1" id="KW-0732">Signal</keyword>
<keyword evidence="1" id="KW-0998">Cell outer membrane</keyword>
<evidence type="ECO:0000313" key="3">
    <source>
        <dbReference type="EMBL" id="KFI27498.1"/>
    </source>
</evidence>
<dbReference type="GO" id="GO:0043165">
    <property type="term" value="P:Gram-negative-bacterium-type cell outer membrane assembly"/>
    <property type="evidence" value="ECO:0007669"/>
    <property type="project" value="UniProtKB-UniRule"/>
</dbReference>
<dbReference type="Pfam" id="PF04453">
    <property type="entry name" value="LptD"/>
    <property type="match status" value="1"/>
</dbReference>
<gene>
    <name evidence="1" type="primary">lptD</name>
    <name evidence="3" type="ORF">CG50_15925</name>
</gene>
<dbReference type="Proteomes" id="UP000028824">
    <property type="component" value="Unassembled WGS sequence"/>
</dbReference>
<dbReference type="PANTHER" id="PTHR30189:SF1">
    <property type="entry name" value="LPS-ASSEMBLY PROTEIN LPTD"/>
    <property type="match status" value="1"/>
</dbReference>
<dbReference type="GO" id="GO:0009279">
    <property type="term" value="C:cell outer membrane"/>
    <property type="evidence" value="ECO:0007669"/>
    <property type="project" value="UniProtKB-SubCell"/>
</dbReference>
<dbReference type="STRING" id="1105367.CG50_15925"/>
<dbReference type="HAMAP" id="MF_01411">
    <property type="entry name" value="LPS_assembly_LptD"/>
    <property type="match status" value="1"/>
</dbReference>
<feature type="signal peptide" evidence="1">
    <location>
        <begin position="1"/>
        <end position="22"/>
    </location>
</feature>
<comment type="caution">
    <text evidence="1">Lacks conserved residue(s) required for the propagation of feature annotation.</text>
</comment>
<sequence precursor="true">MHRALVAALMLGVAWPVLPAAAETGPGTSAPAPAATQTVAEGTDIDQAATLIADRVEVTGPDTLTAEGNVEIHFRQNVLSATRVVYDKTTDKVQIEGPMRLVQPGQTGSVMVADSAELSSDLQNGILIGARMVMARELQLAANRVERRDGQTTTMTDVVASSCQVCASDPTPLWEIRARRITHTMDDHQLRFEDAQFRFMGVPLLWTPALRLPDPTVKRYQGLLRPEFRTTTSLGPGLKLPYFIPVGNSADVTLTPYLSSDYTRTMGMRYRQAFEAGTLSVEGALSRDSIDPGTNRGYIFANGAFALENGYNLGVQLRMVTDPSYLVDYDITDEDRLWSGVWIERVRPDQLTWMRAGNTHSIRDGESNATQPMGSADFVWERVIRPATIGGESTITWETHAHRRSSDLDYDTLADEDTVSDGRDTLRSSLSADWRRNWVLPQGIVASGLANLSLDTMLVRQDEVYSGSTVRGQPTLGVELRWPWANTSGDATNVIEPVAQLLWSPDYLKPIVDEDSLLTEFDEGNLFSFSRFPGGDMREQGTRANLGVTWTRIDAAGWSVGTTVGRVIRVDDLNQFPEDSGLDGTYSDWLLGTTFTAANGLTIANRALFDDNFDFAREELRVGYLQGRYSVAAGYIWMQANAAEGRPLDTSQLALETKWAWNDDWSSKIITRYDLTAQRAAKAGLGLEYANECMTVDLSLSRRYTSSTNVTPETSFGFAVQLAGFGAKTTTGNTTRVCRG</sequence>
<evidence type="ECO:0000256" key="1">
    <source>
        <dbReference type="HAMAP-Rule" id="MF_01411"/>
    </source>
</evidence>
<dbReference type="InterPro" id="IPR007543">
    <property type="entry name" value="LptD_C"/>
</dbReference>
<dbReference type="AlphaFoldDB" id="A0A086XZP8"/>
<feature type="chain" id="PRO_5008982510" description="LPS-assembly protein LptD" evidence="1">
    <location>
        <begin position="23"/>
        <end position="740"/>
    </location>
</feature>
<reference evidence="3 4" key="1">
    <citation type="submission" date="2014-03" db="EMBL/GenBank/DDBJ databases">
        <title>Genome of Paenirhodobacter enshiensis DW2-9.</title>
        <authorList>
            <person name="Wang D."/>
            <person name="Wang G."/>
        </authorList>
    </citation>
    <scope>NUCLEOTIDE SEQUENCE [LARGE SCALE GENOMIC DNA]</scope>
    <source>
        <strain evidence="3 4">DW2-9</strain>
    </source>
</reference>
<name>A0A086XZP8_9RHOB</name>
<protein>
    <recommendedName>
        <fullName evidence="1">LPS-assembly protein LptD</fullName>
    </recommendedName>
</protein>
<dbReference type="eggNOG" id="COG1452">
    <property type="taxonomic scope" value="Bacteria"/>
</dbReference>
<accession>A0A086XZP8</accession>